<dbReference type="GO" id="GO:0008270">
    <property type="term" value="F:zinc ion binding"/>
    <property type="evidence" value="ECO:0007669"/>
    <property type="project" value="InterPro"/>
</dbReference>
<dbReference type="HOGENOM" id="CLU_016574_6_1_1"/>
<proteinExistence type="predicted"/>
<dbReference type="GO" id="GO:0000981">
    <property type="term" value="F:DNA-binding transcription factor activity, RNA polymerase II-specific"/>
    <property type="evidence" value="ECO:0007669"/>
    <property type="project" value="InterPro"/>
</dbReference>
<accession>A0A0D1Y6T9</accession>
<dbReference type="Pfam" id="PF00172">
    <property type="entry name" value="Zn_clus"/>
    <property type="match status" value="1"/>
</dbReference>
<evidence type="ECO:0000256" key="1">
    <source>
        <dbReference type="ARBA" id="ARBA00023015"/>
    </source>
</evidence>
<keyword evidence="4" id="KW-0539">Nucleus</keyword>
<keyword evidence="2" id="KW-0238">DNA-binding</keyword>
<evidence type="ECO:0000256" key="2">
    <source>
        <dbReference type="ARBA" id="ARBA00023125"/>
    </source>
</evidence>
<dbReference type="OrthoDB" id="2740448at2759"/>
<evidence type="ECO:0000313" key="7">
    <source>
        <dbReference type="Proteomes" id="UP000053599"/>
    </source>
</evidence>
<feature type="domain" description="Zn(2)-C6 fungal-type" evidence="5">
    <location>
        <begin position="21"/>
        <end position="50"/>
    </location>
</feature>
<dbReference type="InterPro" id="IPR036864">
    <property type="entry name" value="Zn2-C6_fun-type_DNA-bd_sf"/>
</dbReference>
<dbReference type="Proteomes" id="UP000053599">
    <property type="component" value="Unassembled WGS sequence"/>
</dbReference>
<dbReference type="CDD" id="cd12148">
    <property type="entry name" value="fungal_TF_MHR"/>
    <property type="match status" value="1"/>
</dbReference>
<dbReference type="AlphaFoldDB" id="A0A0D1Y6T9"/>
<dbReference type="GO" id="GO:0003677">
    <property type="term" value="F:DNA binding"/>
    <property type="evidence" value="ECO:0007669"/>
    <property type="project" value="UniProtKB-KW"/>
</dbReference>
<organism evidence="6 7">
    <name type="scientific">Exophiala sideris</name>
    <dbReference type="NCBI Taxonomy" id="1016849"/>
    <lineage>
        <taxon>Eukaryota</taxon>
        <taxon>Fungi</taxon>
        <taxon>Dikarya</taxon>
        <taxon>Ascomycota</taxon>
        <taxon>Pezizomycotina</taxon>
        <taxon>Eurotiomycetes</taxon>
        <taxon>Chaetothyriomycetidae</taxon>
        <taxon>Chaetothyriales</taxon>
        <taxon>Herpotrichiellaceae</taxon>
        <taxon>Exophiala</taxon>
    </lineage>
</organism>
<name>A0A0D1Y6T9_9EURO</name>
<protein>
    <recommendedName>
        <fullName evidence="5">Zn(2)-C6 fungal-type domain-containing protein</fullName>
    </recommendedName>
</protein>
<reference evidence="6 7" key="1">
    <citation type="submission" date="2015-01" db="EMBL/GenBank/DDBJ databases">
        <title>The Genome Sequence of Exophiala sideris CBS121828.</title>
        <authorList>
            <consortium name="The Broad Institute Genomics Platform"/>
            <person name="Cuomo C."/>
            <person name="de Hoog S."/>
            <person name="Gorbushina A."/>
            <person name="Stielow B."/>
            <person name="Teixiera M."/>
            <person name="Abouelleil A."/>
            <person name="Chapman S.B."/>
            <person name="Priest M."/>
            <person name="Young S.K."/>
            <person name="Wortman J."/>
            <person name="Nusbaum C."/>
            <person name="Birren B."/>
        </authorList>
    </citation>
    <scope>NUCLEOTIDE SEQUENCE [LARGE SCALE GENOMIC DNA]</scope>
    <source>
        <strain evidence="6 7">CBS 121828</strain>
    </source>
</reference>
<evidence type="ECO:0000259" key="5">
    <source>
        <dbReference type="PROSITE" id="PS50048"/>
    </source>
</evidence>
<keyword evidence="1" id="KW-0805">Transcription regulation</keyword>
<evidence type="ECO:0000256" key="4">
    <source>
        <dbReference type="ARBA" id="ARBA00023242"/>
    </source>
</evidence>
<dbReference type="InterPro" id="IPR050797">
    <property type="entry name" value="Carb_Metab_Trans_Reg"/>
</dbReference>
<dbReference type="PROSITE" id="PS00463">
    <property type="entry name" value="ZN2_CY6_FUNGAL_1"/>
    <property type="match status" value="1"/>
</dbReference>
<dbReference type="EMBL" id="KN846953">
    <property type="protein sequence ID" value="KIV78577.1"/>
    <property type="molecule type" value="Genomic_DNA"/>
</dbReference>
<gene>
    <name evidence="6" type="ORF">PV11_06220</name>
</gene>
<keyword evidence="3" id="KW-0804">Transcription</keyword>
<dbReference type="SUPFAM" id="SSF57701">
    <property type="entry name" value="Zn2/Cys6 DNA-binding domain"/>
    <property type="match status" value="1"/>
</dbReference>
<dbReference type="InterPro" id="IPR001138">
    <property type="entry name" value="Zn2Cys6_DnaBD"/>
</dbReference>
<evidence type="ECO:0000313" key="6">
    <source>
        <dbReference type="EMBL" id="KIV78577.1"/>
    </source>
</evidence>
<dbReference type="PROSITE" id="PS50048">
    <property type="entry name" value="ZN2_CY6_FUNGAL_2"/>
    <property type="match status" value="1"/>
</dbReference>
<dbReference type="Gene3D" id="4.10.240.10">
    <property type="entry name" value="Zn(2)-C6 fungal-type DNA-binding domain"/>
    <property type="match status" value="1"/>
</dbReference>
<dbReference type="STRING" id="1016849.A0A0D1Y6T9"/>
<dbReference type="CDD" id="cd00067">
    <property type="entry name" value="GAL4"/>
    <property type="match status" value="1"/>
</dbReference>
<dbReference type="PANTHER" id="PTHR31668:SF24">
    <property type="entry name" value="TRANSCRIPTION FACTOR, PUTATIVE-RELATED"/>
    <property type="match status" value="1"/>
</dbReference>
<dbReference type="SMART" id="SM00066">
    <property type="entry name" value="GAL4"/>
    <property type="match status" value="1"/>
</dbReference>
<dbReference type="PANTHER" id="PTHR31668">
    <property type="entry name" value="GLUCOSE TRANSPORT TRANSCRIPTION REGULATOR RGT1-RELATED-RELATED"/>
    <property type="match status" value="1"/>
</dbReference>
<sequence length="515" mass="58804">MESDGGSTSDVVNRSRRIKRACEACRRRRVRCNGQLKCQQCTHLNLDCTYPASSPLDKARKGVSRGHVINLFRKEVTNEPHTLAPAWSEPAPTTIPWYAQTLTGNSGSSELNMSFFHGLVDDYESFVFSFLPILTKEELLEAIAAMHISRETCALVHAIAAITFNMRHWPLETYETVRDQVLFLITRALEIRGALMPLHGVTMQTVMTSVCVHVCLLAHHVDDDMAFIYLREAVAGMQILGTKGLEELPAHSQLSQNSAAQRQRLHWLLFIHERYAAIADFRPPVLPPLSSLPDPDEALGAGVHQWYIGIIQRFSMLDGTFIANWTTKDSHPPADIAWIEEKQAQLSQCMDLSGQQRRLLTEMQQADLVVTSYWLRTLLWQIALSKFLLTTDTSSESMSIFFPLRLSRQLQWLLMTISRDAIEIHGAGILRKIFDITNTVADILIQVTPSTLTRDTEERIDDFIFLYDYLNTMSRFHDAEKRILREKRERIDVLFPREGMAESDLQRSRTRNSEF</sequence>
<evidence type="ECO:0000256" key="3">
    <source>
        <dbReference type="ARBA" id="ARBA00023163"/>
    </source>
</evidence>